<dbReference type="InterPro" id="IPR021533">
    <property type="entry name" value="PepSY-like"/>
</dbReference>
<dbReference type="OrthoDB" id="1121502at2"/>
<evidence type="ECO:0000313" key="3">
    <source>
        <dbReference type="Proteomes" id="UP000199656"/>
    </source>
</evidence>
<dbReference type="Pfam" id="PF11396">
    <property type="entry name" value="PepSY_like"/>
    <property type="match status" value="1"/>
</dbReference>
<dbReference type="STRING" id="408074.SAMN05660909_04340"/>
<reference evidence="3" key="1">
    <citation type="submission" date="2016-10" db="EMBL/GenBank/DDBJ databases">
        <authorList>
            <person name="Varghese N."/>
            <person name="Submissions S."/>
        </authorList>
    </citation>
    <scope>NUCLEOTIDE SEQUENCE [LARGE SCALE GENOMIC DNA]</scope>
    <source>
        <strain evidence="3">DSM 23920</strain>
    </source>
</reference>
<dbReference type="Gene3D" id="3.10.450.360">
    <property type="match status" value="1"/>
</dbReference>
<accession>A0A1H4FE06</accession>
<evidence type="ECO:0000259" key="1">
    <source>
        <dbReference type="Pfam" id="PF11396"/>
    </source>
</evidence>
<dbReference type="Proteomes" id="UP000199656">
    <property type="component" value="Unassembled WGS sequence"/>
</dbReference>
<dbReference type="RefSeq" id="WP_089764148.1">
    <property type="nucleotide sequence ID" value="NZ_BKAT01000043.1"/>
</dbReference>
<evidence type="ECO:0000313" key="2">
    <source>
        <dbReference type="EMBL" id="SEA95589.1"/>
    </source>
</evidence>
<dbReference type="AlphaFoldDB" id="A0A1H4FE06"/>
<sequence length="143" mass="16175">MKYFISLLLILPAYLPGHSQGNDIPNAVMKTFKAKFPAAAKTEWERKGDIYQAEFEIGRADHKACFDETGRLTIYKMEIPVAELPVPVLKAIRKQYKGYTIDDVDKVDNSGKIYYQVELDGRPADAKVIFSPDGAILNDEAFW</sequence>
<dbReference type="EMBL" id="FNRL01000024">
    <property type="protein sequence ID" value="SEA95589.1"/>
    <property type="molecule type" value="Genomic_DNA"/>
</dbReference>
<gene>
    <name evidence="2" type="ORF">SAMN05660909_04340</name>
</gene>
<proteinExistence type="predicted"/>
<protein>
    <submittedName>
        <fullName evidence="2">Putative beta-lactamase-inhibitor-like, PepSY-like</fullName>
    </submittedName>
</protein>
<feature type="domain" description="Putative beta-lactamase-inhibitor-like PepSY-like" evidence="1">
    <location>
        <begin position="51"/>
        <end position="137"/>
    </location>
</feature>
<organism evidence="2 3">
    <name type="scientific">Chitinophaga terrae</name>
    <name type="common">ex Kim and Jung 2007</name>
    <dbReference type="NCBI Taxonomy" id="408074"/>
    <lineage>
        <taxon>Bacteria</taxon>
        <taxon>Pseudomonadati</taxon>
        <taxon>Bacteroidota</taxon>
        <taxon>Chitinophagia</taxon>
        <taxon>Chitinophagales</taxon>
        <taxon>Chitinophagaceae</taxon>
        <taxon>Chitinophaga</taxon>
    </lineage>
</organism>
<dbReference type="SUPFAM" id="SSF160574">
    <property type="entry name" value="BT0923-like"/>
    <property type="match status" value="1"/>
</dbReference>
<name>A0A1H4FE06_9BACT</name>
<keyword evidence="3" id="KW-1185">Reference proteome</keyword>